<dbReference type="RefSeq" id="WP_380429990.1">
    <property type="nucleotide sequence ID" value="NZ_JBHSAC010000020.1"/>
</dbReference>
<accession>A0ABV8CZT3</accession>
<reference evidence="3" key="1">
    <citation type="journal article" date="2019" name="Int. J. Syst. Evol. Microbiol.">
        <title>The Global Catalogue of Microorganisms (GCM) 10K type strain sequencing project: providing services to taxonomists for standard genome sequencing and annotation.</title>
        <authorList>
            <consortium name="The Broad Institute Genomics Platform"/>
            <consortium name="The Broad Institute Genome Sequencing Center for Infectious Disease"/>
            <person name="Wu L."/>
            <person name="Ma J."/>
        </authorList>
    </citation>
    <scope>NUCLEOTIDE SEQUENCE [LARGE SCALE GENOMIC DNA]</scope>
    <source>
        <strain evidence="3">CCUG 58728</strain>
    </source>
</reference>
<keyword evidence="1" id="KW-1133">Transmembrane helix</keyword>
<proteinExistence type="predicted"/>
<name>A0ABV8CZT3_9STRE</name>
<dbReference type="Proteomes" id="UP001595901">
    <property type="component" value="Unassembled WGS sequence"/>
</dbReference>
<evidence type="ECO:0008006" key="4">
    <source>
        <dbReference type="Google" id="ProtNLM"/>
    </source>
</evidence>
<feature type="transmembrane region" description="Helical" evidence="1">
    <location>
        <begin position="32"/>
        <end position="52"/>
    </location>
</feature>
<sequence>MKKIMTNIFATTGISVILLALIAIFFKAQWLLLLTIFQVLMVNILIHVSLLTRQKWELDSFLAAVLDLVIIEAILFLAGSLFNWNTGVWILLLMGLIVYALSRGLDLFYLNKEAREINLLIKKRQRY</sequence>
<evidence type="ECO:0000313" key="3">
    <source>
        <dbReference type="Proteomes" id="UP001595901"/>
    </source>
</evidence>
<protein>
    <recommendedName>
        <fullName evidence="4">DUF3021 domain-containing protein</fullName>
    </recommendedName>
</protein>
<feature type="transmembrane region" description="Helical" evidence="1">
    <location>
        <begin position="7"/>
        <end position="26"/>
    </location>
</feature>
<gene>
    <name evidence="2" type="ORF">ACFOSE_02355</name>
</gene>
<feature type="transmembrane region" description="Helical" evidence="1">
    <location>
        <begin position="61"/>
        <end position="82"/>
    </location>
</feature>
<keyword evidence="1" id="KW-0812">Transmembrane</keyword>
<feature type="transmembrane region" description="Helical" evidence="1">
    <location>
        <begin position="88"/>
        <end position="110"/>
    </location>
</feature>
<keyword evidence="1" id="KW-0472">Membrane</keyword>
<dbReference type="EMBL" id="JBHSAC010000020">
    <property type="protein sequence ID" value="MFC3931634.1"/>
    <property type="molecule type" value="Genomic_DNA"/>
</dbReference>
<organism evidence="2 3">
    <name type="scientific">Streptococcus dentapri</name>
    <dbReference type="NCBI Taxonomy" id="573564"/>
    <lineage>
        <taxon>Bacteria</taxon>
        <taxon>Bacillati</taxon>
        <taxon>Bacillota</taxon>
        <taxon>Bacilli</taxon>
        <taxon>Lactobacillales</taxon>
        <taxon>Streptococcaceae</taxon>
        <taxon>Streptococcus</taxon>
    </lineage>
</organism>
<evidence type="ECO:0000313" key="2">
    <source>
        <dbReference type="EMBL" id="MFC3931634.1"/>
    </source>
</evidence>
<comment type="caution">
    <text evidence="2">The sequence shown here is derived from an EMBL/GenBank/DDBJ whole genome shotgun (WGS) entry which is preliminary data.</text>
</comment>
<keyword evidence="3" id="KW-1185">Reference proteome</keyword>
<evidence type="ECO:0000256" key="1">
    <source>
        <dbReference type="SAM" id="Phobius"/>
    </source>
</evidence>